<name>A0ABQ6FJE9_9CHLR</name>
<reference evidence="2 3" key="1">
    <citation type="submission" date="2023-02" db="EMBL/GenBank/DDBJ databases">
        <title>Dictyobacter halimunensis sp. nov., a new member of the class Ktedonobacteria from forest soil in a geothermal area.</title>
        <authorList>
            <person name="Rachmania M.K."/>
            <person name="Ningsih F."/>
            <person name="Sakai Y."/>
            <person name="Yabe S."/>
            <person name="Yokota A."/>
            <person name="Sjamsuridzal W."/>
        </authorList>
    </citation>
    <scope>NUCLEOTIDE SEQUENCE [LARGE SCALE GENOMIC DNA]</scope>
    <source>
        <strain evidence="2 3">S3.2.2.5</strain>
    </source>
</reference>
<gene>
    <name evidence="2" type="ORF">KDH_05520</name>
</gene>
<dbReference type="Gene3D" id="2.40.33.20">
    <property type="entry name" value="PK beta-barrel domain-like"/>
    <property type="match status" value="1"/>
</dbReference>
<dbReference type="Proteomes" id="UP001344906">
    <property type="component" value="Unassembled WGS sequence"/>
</dbReference>
<feature type="domain" description="MOSC" evidence="1">
    <location>
        <begin position="1"/>
        <end position="88"/>
    </location>
</feature>
<dbReference type="SUPFAM" id="SSF50800">
    <property type="entry name" value="PK beta-barrel domain-like"/>
    <property type="match status" value="1"/>
</dbReference>
<dbReference type="InterPro" id="IPR005302">
    <property type="entry name" value="MoCF_Sase_C"/>
</dbReference>
<dbReference type="EMBL" id="BSRI01000001">
    <property type="protein sequence ID" value="GLV53700.1"/>
    <property type="molecule type" value="Genomic_DNA"/>
</dbReference>
<dbReference type="PANTHER" id="PTHR30212:SF2">
    <property type="entry name" value="PROTEIN YIIM"/>
    <property type="match status" value="1"/>
</dbReference>
<accession>A0ABQ6FJE9</accession>
<comment type="caution">
    <text evidence="2">The sequence shown here is derived from an EMBL/GenBank/DDBJ whole genome shotgun (WGS) entry which is preliminary data.</text>
</comment>
<evidence type="ECO:0000259" key="1">
    <source>
        <dbReference type="PROSITE" id="PS51340"/>
    </source>
</evidence>
<protein>
    <recommendedName>
        <fullName evidence="1">MOSC domain-containing protein</fullName>
    </recommendedName>
</protein>
<evidence type="ECO:0000313" key="2">
    <source>
        <dbReference type="EMBL" id="GLV53700.1"/>
    </source>
</evidence>
<dbReference type="InterPro" id="IPR011037">
    <property type="entry name" value="Pyrv_Knase-like_insert_dom_sf"/>
</dbReference>
<dbReference type="InterPro" id="IPR052353">
    <property type="entry name" value="Benzoxazolinone_Detox_Enz"/>
</dbReference>
<dbReference type="Pfam" id="PF03473">
    <property type="entry name" value="MOSC"/>
    <property type="match status" value="1"/>
</dbReference>
<sequence>MPEIGPGGFGENFTIDGMDEQMVCVADIYALGNALIQVTGPRYPCWKIARRWNIDDLTRRVAITGRTGWYCRVLQEGLVEPGMSIQLVKRPYPRWTMALINNFAHGHNKDVGLARELASCPDLEEWWQEMIMRRVLGRDRDGYAVQHAG</sequence>
<organism evidence="2 3">
    <name type="scientific">Dictyobacter halimunensis</name>
    <dbReference type="NCBI Taxonomy" id="3026934"/>
    <lineage>
        <taxon>Bacteria</taxon>
        <taxon>Bacillati</taxon>
        <taxon>Chloroflexota</taxon>
        <taxon>Ktedonobacteria</taxon>
        <taxon>Ktedonobacterales</taxon>
        <taxon>Dictyobacteraceae</taxon>
        <taxon>Dictyobacter</taxon>
    </lineage>
</organism>
<dbReference type="PANTHER" id="PTHR30212">
    <property type="entry name" value="PROTEIN YIIM"/>
    <property type="match status" value="1"/>
</dbReference>
<proteinExistence type="predicted"/>
<dbReference type="PROSITE" id="PS51340">
    <property type="entry name" value="MOSC"/>
    <property type="match status" value="1"/>
</dbReference>
<keyword evidence="3" id="KW-1185">Reference proteome</keyword>
<evidence type="ECO:0000313" key="3">
    <source>
        <dbReference type="Proteomes" id="UP001344906"/>
    </source>
</evidence>